<dbReference type="Gene3D" id="3.40.960.10">
    <property type="entry name" value="VSR Endonuclease"/>
    <property type="match status" value="1"/>
</dbReference>
<evidence type="ECO:0000313" key="3">
    <source>
        <dbReference type="Proteomes" id="UP000316406"/>
    </source>
</evidence>
<dbReference type="Proteomes" id="UP000316406">
    <property type="component" value="Unassembled WGS sequence"/>
</dbReference>
<dbReference type="SUPFAM" id="SSF52980">
    <property type="entry name" value="Restriction endonuclease-like"/>
    <property type="match status" value="1"/>
</dbReference>
<reference evidence="2 3" key="1">
    <citation type="submission" date="2019-07" db="EMBL/GenBank/DDBJ databases">
        <title>Draft genome sequence of Brevibacterium aurantiacum XU54 isolated from Xinjiang China.</title>
        <authorList>
            <person name="Xu X."/>
        </authorList>
    </citation>
    <scope>NUCLEOTIDE SEQUENCE [LARGE SCALE GENOMIC DNA]</scope>
    <source>
        <strain evidence="2 3">XU54</strain>
    </source>
</reference>
<dbReference type="Pfam" id="PF04480">
    <property type="entry name" value="DUF559"/>
    <property type="match status" value="1"/>
</dbReference>
<accession>A0A556CEY2</accession>
<proteinExistence type="predicted"/>
<dbReference type="AlphaFoldDB" id="A0A556CEY2"/>
<gene>
    <name evidence="2" type="ORF">FO013_10090</name>
</gene>
<dbReference type="InterPro" id="IPR007569">
    <property type="entry name" value="DUF559"/>
</dbReference>
<keyword evidence="3" id="KW-1185">Reference proteome</keyword>
<dbReference type="EMBL" id="VLTK01000005">
    <property type="protein sequence ID" value="TSI15983.1"/>
    <property type="molecule type" value="Genomic_DNA"/>
</dbReference>
<dbReference type="OrthoDB" id="5176673at2"/>
<dbReference type="InterPro" id="IPR011335">
    <property type="entry name" value="Restrct_endonuc-II-like"/>
</dbReference>
<evidence type="ECO:0000259" key="1">
    <source>
        <dbReference type="Pfam" id="PF04480"/>
    </source>
</evidence>
<organism evidence="2 3">
    <name type="scientific">Brevibacterium aurantiacum</name>
    <dbReference type="NCBI Taxonomy" id="273384"/>
    <lineage>
        <taxon>Bacteria</taxon>
        <taxon>Bacillati</taxon>
        <taxon>Actinomycetota</taxon>
        <taxon>Actinomycetes</taxon>
        <taxon>Micrococcales</taxon>
        <taxon>Brevibacteriaceae</taxon>
        <taxon>Brevibacterium</taxon>
    </lineage>
</organism>
<evidence type="ECO:0000313" key="2">
    <source>
        <dbReference type="EMBL" id="TSI15983.1"/>
    </source>
</evidence>
<feature type="domain" description="DUF559" evidence="1">
    <location>
        <begin position="258"/>
        <end position="313"/>
    </location>
</feature>
<comment type="caution">
    <text evidence="2">The sequence shown here is derived from an EMBL/GenBank/DDBJ whole genome shotgun (WGS) entry which is preliminary data.</text>
</comment>
<protein>
    <submittedName>
        <fullName evidence="2">DUF559 domain-containing protein</fullName>
    </submittedName>
</protein>
<sequence>MYQVFDTASLLRLGFSDREVRRAADCCLERVARGRFAVRRRCEDERHRRIWESIDQEDSSLLELKNDFRDVLERLKVLIRARADRINSLQQVASGNLHSEVFSHISAALLWELEVSRPVDERVEVMRPEISRRHTNLLVRKRKLPPEHVDRIGDVAVTSLARTLIDIARDYTLDVSVPMLDNALRRNLVTNRELLDVVDTANEVRNRNRLITAIDLTDPLRESPAESMVAVRFFENQILGFRPQVDVRDAQGRFVARVDFLHRQAMIIVEFDGRAKYFLNDRDHRAAFDRERERERQLRELGYHVVRVFWKDLFRQRRFTELARLVNARVAQSLDT</sequence>
<name>A0A556CEY2_BREAU</name>